<dbReference type="PANTHER" id="PTHR30566:SF5">
    <property type="entry name" value="MECHANOSENSITIVE ION CHANNEL PROTEIN 1, MITOCHONDRIAL-RELATED"/>
    <property type="match status" value="1"/>
</dbReference>
<dbReference type="PANTHER" id="PTHR30566">
    <property type="entry name" value="YNAI-RELATED MECHANOSENSITIVE ION CHANNEL"/>
    <property type="match status" value="1"/>
</dbReference>
<gene>
    <name evidence="4" type="ORF">ENM30_00075</name>
    <name evidence="3" type="ORF">ENT82_00425</name>
</gene>
<feature type="transmembrane region" description="Helical" evidence="1">
    <location>
        <begin position="64"/>
        <end position="86"/>
    </location>
</feature>
<dbReference type="SUPFAM" id="SSF50182">
    <property type="entry name" value="Sm-like ribonucleoproteins"/>
    <property type="match status" value="1"/>
</dbReference>
<dbReference type="AlphaFoldDB" id="A0A7C4DYR6"/>
<keyword evidence="1" id="KW-0472">Membrane</keyword>
<feature type="transmembrane region" description="Helical" evidence="1">
    <location>
        <begin position="38"/>
        <end position="58"/>
    </location>
</feature>
<sequence>MLVEQVVETLVASVVFGLVVVFLRFVLRAKFRQEHRKVLYVALILVAGVYVGYVGYVWRLFEFVVGVLATAGALGLLFALALVPYVSDVFASISIALDPYINIGAEVEIDGKRGKIIEISLTRTVISGDECLIVVPNKRLRDSVVVVYSTKSVQKMF</sequence>
<reference evidence="3" key="1">
    <citation type="journal article" date="2020" name="mSystems">
        <title>Genome- and Community-Level Interaction Insights into Carbon Utilization and Element Cycling Functions of Hydrothermarchaeota in Hydrothermal Sediment.</title>
        <authorList>
            <person name="Zhou Z."/>
            <person name="Liu Y."/>
            <person name="Xu W."/>
            <person name="Pan J."/>
            <person name="Luo Z.H."/>
            <person name="Li M."/>
        </authorList>
    </citation>
    <scope>NUCLEOTIDE SEQUENCE [LARGE SCALE GENOMIC DNA]</scope>
    <source>
        <strain evidence="4">SpSt-1073</strain>
        <strain evidence="3">SpSt-613</strain>
    </source>
</reference>
<dbReference type="EMBL" id="DTAD01000008">
    <property type="protein sequence ID" value="HGN89584.1"/>
    <property type="molecule type" value="Genomic_DNA"/>
</dbReference>
<dbReference type="GO" id="GO:0055085">
    <property type="term" value="P:transmembrane transport"/>
    <property type="evidence" value="ECO:0007669"/>
    <property type="project" value="InterPro"/>
</dbReference>
<dbReference type="Pfam" id="PF00924">
    <property type="entry name" value="MS_channel_2nd"/>
    <property type="match status" value="1"/>
</dbReference>
<proteinExistence type="predicted"/>
<evidence type="ECO:0000256" key="1">
    <source>
        <dbReference type="SAM" id="Phobius"/>
    </source>
</evidence>
<dbReference type="EMBL" id="DRXG01000002">
    <property type="protein sequence ID" value="HHN51689.1"/>
    <property type="molecule type" value="Genomic_DNA"/>
</dbReference>
<evidence type="ECO:0000259" key="2">
    <source>
        <dbReference type="Pfam" id="PF00924"/>
    </source>
</evidence>
<dbReference type="GO" id="GO:0016020">
    <property type="term" value="C:membrane"/>
    <property type="evidence" value="ECO:0007669"/>
    <property type="project" value="InterPro"/>
</dbReference>
<evidence type="ECO:0000313" key="4">
    <source>
        <dbReference type="EMBL" id="HHN51689.1"/>
    </source>
</evidence>
<dbReference type="InterPro" id="IPR006685">
    <property type="entry name" value="MscS_channel_2nd"/>
</dbReference>
<keyword evidence="1" id="KW-1133">Transmembrane helix</keyword>
<comment type="caution">
    <text evidence="3">The sequence shown here is derived from an EMBL/GenBank/DDBJ whole genome shotgun (WGS) entry which is preliminary data.</text>
</comment>
<accession>A0A7C4DYR6</accession>
<keyword evidence="1" id="KW-0812">Transmembrane</keyword>
<evidence type="ECO:0000313" key="3">
    <source>
        <dbReference type="EMBL" id="HGN89584.1"/>
    </source>
</evidence>
<name>A0A7C4DYR6_CALS0</name>
<protein>
    <submittedName>
        <fullName evidence="3">Mechanosensitive ion channel</fullName>
    </submittedName>
</protein>
<feature type="transmembrane region" description="Helical" evidence="1">
    <location>
        <begin position="6"/>
        <end position="26"/>
    </location>
</feature>
<feature type="domain" description="Mechanosensitive ion channel MscS" evidence="2">
    <location>
        <begin position="85"/>
        <end position="144"/>
    </location>
</feature>
<dbReference type="InterPro" id="IPR010920">
    <property type="entry name" value="LSM_dom_sf"/>
</dbReference>
<organism evidence="3">
    <name type="scientific">Caldiarchaeum subterraneum</name>
    <dbReference type="NCBI Taxonomy" id="311458"/>
    <lineage>
        <taxon>Archaea</taxon>
        <taxon>Nitrososphaerota</taxon>
        <taxon>Candidatus Caldarchaeales</taxon>
        <taxon>Candidatus Caldarchaeaceae</taxon>
        <taxon>Candidatus Caldarchaeum</taxon>
    </lineage>
</organism>